<sequence>MQPSARPRSDADSELEAPSTAQTAPGVRAEAVRLAEALFFASAGPVARQALAEFLAGRGFAREAEGLEEVIAALEALYAGHAVGVVAVAGGWQLRTRPDYGPALARVVEKPRRLGRAAMETLAVVAYHQPCTRAEIEAIRGVSLSQGVLEPLLEEGLLAPRGRREVPGRPVQWGTTPAFLRLFGLNRLADLPARGELMLDPQPTGPAEPELEPEGGAPGGPEKQAAPAGRGKKGDGERDV</sequence>
<feature type="region of interest" description="Disordered" evidence="5">
    <location>
        <begin position="196"/>
        <end position="240"/>
    </location>
</feature>
<evidence type="ECO:0000256" key="5">
    <source>
        <dbReference type="SAM" id="MobiDB-lite"/>
    </source>
</evidence>
<name>A0A506UM97_9PROT</name>
<keyword evidence="2" id="KW-0132">Cell division</keyword>
<dbReference type="EMBL" id="SORZ01000002">
    <property type="protein sequence ID" value="TPW34461.1"/>
    <property type="molecule type" value="Genomic_DNA"/>
</dbReference>
<keyword evidence="1" id="KW-0963">Cytoplasm</keyword>
<protein>
    <submittedName>
        <fullName evidence="6">SMC-Scp complex subunit ScpB</fullName>
    </submittedName>
</protein>
<dbReference type="InterPro" id="IPR036390">
    <property type="entry name" value="WH_DNA-bd_sf"/>
</dbReference>
<keyword evidence="3" id="KW-0159">Chromosome partition</keyword>
<dbReference type="SUPFAM" id="SSF46785">
    <property type="entry name" value="Winged helix' DNA-binding domain"/>
    <property type="match status" value="2"/>
</dbReference>
<evidence type="ECO:0000256" key="4">
    <source>
        <dbReference type="ARBA" id="ARBA00023306"/>
    </source>
</evidence>
<dbReference type="PANTHER" id="PTHR34298:SF2">
    <property type="entry name" value="SEGREGATION AND CONDENSATION PROTEIN B"/>
    <property type="match status" value="1"/>
</dbReference>
<dbReference type="Gene3D" id="1.10.10.10">
    <property type="entry name" value="Winged helix-like DNA-binding domain superfamily/Winged helix DNA-binding domain"/>
    <property type="match status" value="2"/>
</dbReference>
<dbReference type="GO" id="GO:0051304">
    <property type="term" value="P:chromosome separation"/>
    <property type="evidence" value="ECO:0007669"/>
    <property type="project" value="InterPro"/>
</dbReference>
<keyword evidence="4" id="KW-0131">Cell cycle</keyword>
<evidence type="ECO:0000256" key="1">
    <source>
        <dbReference type="ARBA" id="ARBA00022490"/>
    </source>
</evidence>
<dbReference type="AlphaFoldDB" id="A0A506UM97"/>
<dbReference type="GO" id="GO:0051301">
    <property type="term" value="P:cell division"/>
    <property type="evidence" value="ECO:0007669"/>
    <property type="project" value="UniProtKB-KW"/>
</dbReference>
<dbReference type="PANTHER" id="PTHR34298">
    <property type="entry name" value="SEGREGATION AND CONDENSATION PROTEIN B"/>
    <property type="match status" value="1"/>
</dbReference>
<dbReference type="Proteomes" id="UP000315037">
    <property type="component" value="Unassembled WGS sequence"/>
</dbReference>
<feature type="region of interest" description="Disordered" evidence="5">
    <location>
        <begin position="1"/>
        <end position="24"/>
    </location>
</feature>
<reference evidence="6 7" key="1">
    <citation type="submission" date="2019-03" db="EMBL/GenBank/DDBJ databases">
        <title>The complete genome sequence of Neokomagataea sp. Jb2 NBRC113641.</title>
        <authorList>
            <person name="Chua K.-O."/>
            <person name="Chan K.-G."/>
            <person name="See-Too W.-S."/>
        </authorList>
    </citation>
    <scope>NUCLEOTIDE SEQUENCE [LARGE SCALE GENOMIC DNA]</scope>
    <source>
        <strain evidence="6 7">Jb2</strain>
    </source>
</reference>
<evidence type="ECO:0000313" key="7">
    <source>
        <dbReference type="Proteomes" id="UP000315037"/>
    </source>
</evidence>
<proteinExistence type="predicted"/>
<dbReference type="NCBIfam" id="TIGR00281">
    <property type="entry name" value="SMC-Scp complex subunit ScpB"/>
    <property type="match status" value="1"/>
</dbReference>
<gene>
    <name evidence="6" type="primary">scpB</name>
    <name evidence="6" type="ORF">E3202_08250</name>
</gene>
<feature type="compositionally biased region" description="Low complexity" evidence="5">
    <location>
        <begin position="220"/>
        <end position="229"/>
    </location>
</feature>
<dbReference type="InterPro" id="IPR005234">
    <property type="entry name" value="ScpB_csome_segregation"/>
</dbReference>
<accession>A0A506UM97</accession>
<evidence type="ECO:0000313" key="6">
    <source>
        <dbReference type="EMBL" id="TPW34461.1"/>
    </source>
</evidence>
<dbReference type="RefSeq" id="WP_165601040.1">
    <property type="nucleotide sequence ID" value="NZ_SORZ01000002.1"/>
</dbReference>
<organism evidence="6 7">
    <name type="scientific">Oecophyllibacter saccharovorans</name>
    <dbReference type="NCBI Taxonomy" id="2558360"/>
    <lineage>
        <taxon>Bacteria</taxon>
        <taxon>Pseudomonadati</taxon>
        <taxon>Pseudomonadota</taxon>
        <taxon>Alphaproteobacteria</taxon>
        <taxon>Acetobacterales</taxon>
        <taxon>Acetobacteraceae</taxon>
        <taxon>Oecophyllibacter</taxon>
    </lineage>
</organism>
<evidence type="ECO:0000256" key="2">
    <source>
        <dbReference type="ARBA" id="ARBA00022618"/>
    </source>
</evidence>
<comment type="caution">
    <text evidence="6">The sequence shown here is derived from an EMBL/GenBank/DDBJ whole genome shotgun (WGS) entry which is preliminary data.</text>
</comment>
<dbReference type="InterPro" id="IPR036388">
    <property type="entry name" value="WH-like_DNA-bd_sf"/>
</dbReference>
<evidence type="ECO:0000256" key="3">
    <source>
        <dbReference type="ARBA" id="ARBA00022829"/>
    </source>
</evidence>
<keyword evidence="7" id="KW-1185">Reference proteome</keyword>
<dbReference type="Pfam" id="PF04079">
    <property type="entry name" value="SMC_ScpB"/>
    <property type="match status" value="1"/>
</dbReference>